<dbReference type="Gene3D" id="2.30.30.760">
    <property type="match status" value="1"/>
</dbReference>
<dbReference type="InterPro" id="IPR039246">
    <property type="entry name" value="Flagellar_FlgA"/>
</dbReference>
<dbReference type="EMBL" id="FRDI01000011">
    <property type="protein sequence ID" value="SHN69383.1"/>
    <property type="molecule type" value="Genomic_DNA"/>
</dbReference>
<proteinExistence type="predicted"/>
<keyword evidence="2" id="KW-0969">Cilium</keyword>
<dbReference type="AlphaFoldDB" id="A0A1M7TFE3"/>
<keyword evidence="2" id="KW-0282">Flagellum</keyword>
<dbReference type="PANTHER" id="PTHR36307:SF1">
    <property type="entry name" value="FLAGELLA BASAL BODY P-RING FORMATION PROTEIN FLGA"/>
    <property type="match status" value="1"/>
</dbReference>
<evidence type="ECO:0000259" key="1">
    <source>
        <dbReference type="Pfam" id="PF13144"/>
    </source>
</evidence>
<gene>
    <name evidence="2" type="ORF">SAMN02745728_01942</name>
</gene>
<dbReference type="NCBIfam" id="TIGR03170">
    <property type="entry name" value="flgA_cterm"/>
    <property type="match status" value="1"/>
</dbReference>
<feature type="domain" description="Flagella basal body P-ring formation protein FlgA SAF" evidence="1">
    <location>
        <begin position="224"/>
        <end position="344"/>
    </location>
</feature>
<dbReference type="Pfam" id="PF13144">
    <property type="entry name" value="ChapFlgA"/>
    <property type="match status" value="1"/>
</dbReference>
<dbReference type="InterPro" id="IPR017585">
    <property type="entry name" value="SAF_FlgA"/>
</dbReference>
<dbReference type="Proteomes" id="UP000186469">
    <property type="component" value="Unassembled WGS sequence"/>
</dbReference>
<keyword evidence="3" id="KW-1185">Reference proteome</keyword>
<reference evidence="2 3" key="1">
    <citation type="submission" date="2016-12" db="EMBL/GenBank/DDBJ databases">
        <authorList>
            <person name="Song W.-J."/>
            <person name="Kurnit D.M."/>
        </authorList>
    </citation>
    <scope>NUCLEOTIDE SEQUENCE [LARGE SCALE GENOMIC DNA]</scope>
    <source>
        <strain evidence="2 3">DSM 11393</strain>
    </source>
</reference>
<dbReference type="PANTHER" id="PTHR36307">
    <property type="entry name" value="FLAGELLA BASAL BODY P-RING FORMATION PROTEIN FLGA"/>
    <property type="match status" value="1"/>
</dbReference>
<evidence type="ECO:0000313" key="3">
    <source>
        <dbReference type="Proteomes" id="UP000186469"/>
    </source>
</evidence>
<evidence type="ECO:0000313" key="2">
    <source>
        <dbReference type="EMBL" id="SHN69383.1"/>
    </source>
</evidence>
<name>A0A1M7TFE3_9BACT</name>
<sequence length="345" mass="38882">MRKLSFIYIQKKQKSVLDCLIIFCLFFCLFLQIKPLTVSAQTQQTNIEQNGRIRIVEAAIVSGQQVLLGEIAYPIGSYDQKAWEQIANTALWDAPTAPNKPMAINKQRLQQEIEKKFPQLKSSFIYPNNLALQLGGTIILEQDLISLTVKTLTPLLASMGSDGSLEDYKIPSFIFLSHPAQRIELEIPQKLSGGRLILRFLVKEPDNTIVKKISGNVFLNLWKEVPCASQPLNKEELLDLSRVTFIRKNLAHLKEEPWDGKNAPLRLIRPVGTNQVIYQSDVAQIPFIRKGELITLLYEGKSFELSIRGEALSDGFPGESIPVKNTQSNKQVIATVKDRQTVVVR</sequence>
<protein>
    <submittedName>
        <fullName evidence="2">Flagella basal body P-ring formation protein FlgA</fullName>
    </submittedName>
</protein>
<dbReference type="STRING" id="1121455.SAMN02745728_01942"/>
<organism evidence="2 3">
    <name type="scientific">Desulfovibrio litoralis DSM 11393</name>
    <dbReference type="NCBI Taxonomy" id="1121455"/>
    <lineage>
        <taxon>Bacteria</taxon>
        <taxon>Pseudomonadati</taxon>
        <taxon>Thermodesulfobacteriota</taxon>
        <taxon>Desulfovibrionia</taxon>
        <taxon>Desulfovibrionales</taxon>
        <taxon>Desulfovibrionaceae</taxon>
        <taxon>Desulfovibrio</taxon>
    </lineage>
</organism>
<keyword evidence="2" id="KW-0966">Cell projection</keyword>
<accession>A0A1M7TFE3</accession>
<dbReference type="GO" id="GO:0044780">
    <property type="term" value="P:bacterial-type flagellum assembly"/>
    <property type="evidence" value="ECO:0007669"/>
    <property type="project" value="InterPro"/>
</dbReference>